<dbReference type="GO" id="GO:0003677">
    <property type="term" value="F:DNA binding"/>
    <property type="evidence" value="ECO:0007669"/>
    <property type="project" value="InterPro"/>
</dbReference>
<evidence type="ECO:0000259" key="1">
    <source>
        <dbReference type="PROSITE" id="PS50930"/>
    </source>
</evidence>
<dbReference type="OrthoDB" id="1430683at2"/>
<accession>A0A4V1ZCT6</accession>
<reference evidence="2 3" key="1">
    <citation type="submission" date="2019-02" db="EMBL/GenBank/DDBJ databases">
        <title>Bacterial novel species Emticicia sp. 17J42-9 isolated from soil.</title>
        <authorList>
            <person name="Jung H.-Y."/>
        </authorList>
    </citation>
    <scope>NUCLEOTIDE SEQUENCE [LARGE SCALE GENOMIC DNA]</scope>
    <source>
        <strain evidence="2 3">17J42-9</strain>
    </source>
</reference>
<gene>
    <name evidence="2" type="ORF">EWM59_20505</name>
</gene>
<dbReference type="Proteomes" id="UP000293162">
    <property type="component" value="Unassembled WGS sequence"/>
</dbReference>
<feature type="domain" description="HTH LytTR-type" evidence="1">
    <location>
        <begin position="33"/>
        <end position="133"/>
    </location>
</feature>
<dbReference type="EMBL" id="SEWF01000037">
    <property type="protein sequence ID" value="RYU93790.1"/>
    <property type="molecule type" value="Genomic_DNA"/>
</dbReference>
<evidence type="ECO:0000313" key="3">
    <source>
        <dbReference type="Proteomes" id="UP000293162"/>
    </source>
</evidence>
<evidence type="ECO:0000313" key="2">
    <source>
        <dbReference type="EMBL" id="RYU93790.1"/>
    </source>
</evidence>
<keyword evidence="3" id="KW-1185">Reference proteome</keyword>
<protein>
    <submittedName>
        <fullName evidence="2">LytTR family transcriptional regulator</fullName>
    </submittedName>
</protein>
<dbReference type="GO" id="GO:0000156">
    <property type="term" value="F:phosphorelay response regulator activity"/>
    <property type="evidence" value="ECO:0007669"/>
    <property type="project" value="InterPro"/>
</dbReference>
<dbReference type="SMART" id="SM00850">
    <property type="entry name" value="LytTR"/>
    <property type="match status" value="1"/>
</dbReference>
<dbReference type="InterPro" id="IPR046947">
    <property type="entry name" value="LytR-like"/>
</dbReference>
<sequence>MLNFVSLNHEYMKQFKPSLPKTEHVAQNLFIMINGNRVAIQPQDIIYLEADINYTIFHTRNSKFTTAFHLKFFDAVLKEHSDFLRINKSYILNLKYLEGVRWQKAFKEARLTDGTCLPISRRRASGVKEILWNKMYIGRTLLQAENV</sequence>
<name>A0A4V1ZCT6_9BACT</name>
<dbReference type="InterPro" id="IPR007492">
    <property type="entry name" value="LytTR_DNA-bd_dom"/>
</dbReference>
<dbReference type="AlphaFoldDB" id="A0A4V1ZCT6"/>
<dbReference type="PANTHER" id="PTHR37299">
    <property type="entry name" value="TRANSCRIPTIONAL REGULATOR-RELATED"/>
    <property type="match status" value="1"/>
</dbReference>
<comment type="caution">
    <text evidence="2">The sequence shown here is derived from an EMBL/GenBank/DDBJ whole genome shotgun (WGS) entry which is preliminary data.</text>
</comment>
<organism evidence="2 3">
    <name type="scientific">Emticicia agri</name>
    <dbReference type="NCBI Taxonomy" id="2492393"/>
    <lineage>
        <taxon>Bacteria</taxon>
        <taxon>Pseudomonadati</taxon>
        <taxon>Bacteroidota</taxon>
        <taxon>Cytophagia</taxon>
        <taxon>Cytophagales</taxon>
        <taxon>Leadbetterellaceae</taxon>
        <taxon>Emticicia</taxon>
    </lineage>
</organism>
<dbReference type="Pfam" id="PF04397">
    <property type="entry name" value="LytTR"/>
    <property type="match status" value="1"/>
</dbReference>
<dbReference type="PROSITE" id="PS50930">
    <property type="entry name" value="HTH_LYTTR"/>
    <property type="match status" value="1"/>
</dbReference>
<dbReference type="PANTHER" id="PTHR37299:SF1">
    <property type="entry name" value="STAGE 0 SPORULATION PROTEIN A HOMOLOG"/>
    <property type="match status" value="1"/>
</dbReference>
<dbReference type="Gene3D" id="2.40.50.1020">
    <property type="entry name" value="LytTr DNA-binding domain"/>
    <property type="match status" value="1"/>
</dbReference>
<proteinExistence type="predicted"/>